<dbReference type="GO" id="GO:0015036">
    <property type="term" value="F:disulfide oxidoreductase activity"/>
    <property type="evidence" value="ECO:0007669"/>
    <property type="project" value="InterPro"/>
</dbReference>
<dbReference type="InterPro" id="IPR013740">
    <property type="entry name" value="Redoxin"/>
</dbReference>
<dbReference type="AlphaFoldDB" id="A0AA51X7R7"/>
<dbReference type="Gene3D" id="3.40.30.10">
    <property type="entry name" value="Glutaredoxin"/>
    <property type="match status" value="1"/>
</dbReference>
<dbReference type="GO" id="GO:0005886">
    <property type="term" value="C:plasma membrane"/>
    <property type="evidence" value="ECO:0007669"/>
    <property type="project" value="UniProtKB-SubCell"/>
</dbReference>
<feature type="domain" description="Thioredoxin" evidence="7">
    <location>
        <begin position="44"/>
        <end position="180"/>
    </location>
</feature>
<keyword evidence="6" id="KW-0472">Membrane</keyword>
<evidence type="ECO:0000256" key="5">
    <source>
        <dbReference type="ARBA" id="ARBA00023284"/>
    </source>
</evidence>
<dbReference type="PROSITE" id="PS00194">
    <property type="entry name" value="THIOREDOXIN_1"/>
    <property type="match status" value="1"/>
</dbReference>
<dbReference type="RefSeq" id="WP_309203354.1">
    <property type="nucleotide sequence ID" value="NZ_CP133548.1"/>
</dbReference>
<keyword evidence="6" id="KW-1133">Transmembrane helix</keyword>
<dbReference type="EMBL" id="CP133548">
    <property type="protein sequence ID" value="WMS88151.1"/>
    <property type="molecule type" value="Genomic_DNA"/>
</dbReference>
<dbReference type="PANTHER" id="PTHR42852">
    <property type="entry name" value="THIOL:DISULFIDE INTERCHANGE PROTEIN DSBE"/>
    <property type="match status" value="1"/>
</dbReference>
<comment type="subcellular location">
    <subcellularLocation>
        <location evidence="1">Cell inner membrane</location>
        <topology evidence="1">Single-pass membrane protein</topology>
        <orientation evidence="1">Periplasmic side</orientation>
    </subcellularLocation>
</comment>
<keyword evidence="9" id="KW-1185">Reference proteome</keyword>
<dbReference type="NCBIfam" id="TIGR00385">
    <property type="entry name" value="dsbE"/>
    <property type="match status" value="1"/>
</dbReference>
<evidence type="ECO:0000256" key="1">
    <source>
        <dbReference type="ARBA" id="ARBA00004383"/>
    </source>
</evidence>
<accession>A0AA51X7R7</accession>
<dbReference type="KEGG" id="plei:Q9312_04360"/>
<evidence type="ECO:0000256" key="6">
    <source>
        <dbReference type="SAM" id="Phobius"/>
    </source>
</evidence>
<proteinExistence type="inferred from homology"/>
<evidence type="ECO:0000256" key="2">
    <source>
        <dbReference type="ARBA" id="ARBA00007758"/>
    </source>
</evidence>
<dbReference type="PANTHER" id="PTHR42852:SF6">
    <property type="entry name" value="THIOL:DISULFIDE INTERCHANGE PROTEIN DSBE"/>
    <property type="match status" value="1"/>
</dbReference>
<evidence type="ECO:0000259" key="7">
    <source>
        <dbReference type="PROSITE" id="PS51352"/>
    </source>
</evidence>
<dbReference type="GO" id="GO:0017004">
    <property type="term" value="P:cytochrome complex assembly"/>
    <property type="evidence" value="ECO:0007669"/>
    <property type="project" value="UniProtKB-KW"/>
</dbReference>
<dbReference type="InterPro" id="IPR036249">
    <property type="entry name" value="Thioredoxin-like_sf"/>
</dbReference>
<dbReference type="InterPro" id="IPR050553">
    <property type="entry name" value="Thioredoxin_ResA/DsbE_sf"/>
</dbReference>
<sequence>MQPSPDTTNKRIVTYAIPLLIIVVLLGGLFMSALFDDKPDVPSMRENKPLPSFSAKKLFSDQTIHSNDIRGQYWLLNVWGSWCPTCYLEHPYLMELEKQGVTIVGVNYRDTESDARRFLEQRGNPYQFSFFDPKGHIAIELGITAAPETFLISPDGQVLFHRIGAMDEKVFNSAFKPLMEASQ</sequence>
<keyword evidence="6" id="KW-0812">Transmembrane</keyword>
<dbReference type="SUPFAM" id="SSF52833">
    <property type="entry name" value="Thioredoxin-like"/>
    <property type="match status" value="1"/>
</dbReference>
<dbReference type="Pfam" id="PF08534">
    <property type="entry name" value="Redoxin"/>
    <property type="match status" value="1"/>
</dbReference>
<dbReference type="PROSITE" id="PS51352">
    <property type="entry name" value="THIOREDOXIN_2"/>
    <property type="match status" value="1"/>
</dbReference>
<gene>
    <name evidence="8" type="ORF">Q9312_04360</name>
</gene>
<dbReference type="InterPro" id="IPR013766">
    <property type="entry name" value="Thioredoxin_domain"/>
</dbReference>
<comment type="similarity">
    <text evidence="2">Belongs to the thioredoxin family. DsbE subfamily.</text>
</comment>
<evidence type="ECO:0000256" key="4">
    <source>
        <dbReference type="ARBA" id="ARBA00023157"/>
    </source>
</evidence>
<keyword evidence="5" id="KW-0676">Redox-active center</keyword>
<protein>
    <submittedName>
        <fullName evidence="8">DsbE family thiol:disulfide interchange protein</fullName>
    </submittedName>
</protein>
<name>A0AA51X7R7_9GAMM</name>
<dbReference type="InterPro" id="IPR004799">
    <property type="entry name" value="Periplasmic_diS_OxRdtase_DsbE"/>
</dbReference>
<evidence type="ECO:0000313" key="8">
    <source>
        <dbReference type="EMBL" id="WMS88151.1"/>
    </source>
</evidence>
<dbReference type="InterPro" id="IPR017937">
    <property type="entry name" value="Thioredoxin_CS"/>
</dbReference>
<reference evidence="8 9" key="1">
    <citation type="submission" date="2023-08" db="EMBL/GenBank/DDBJ databases">
        <title>Pleionea litopenaei sp. nov., isolated from stomach of juvenile Litopenaeus vannamei.</title>
        <authorList>
            <person name="Rho A.M."/>
            <person name="Hwang C.Y."/>
        </authorList>
    </citation>
    <scope>NUCLEOTIDE SEQUENCE [LARGE SCALE GENOMIC DNA]</scope>
    <source>
        <strain evidence="8 9">HL-JVS1</strain>
    </source>
</reference>
<evidence type="ECO:0000313" key="9">
    <source>
        <dbReference type="Proteomes" id="UP001239782"/>
    </source>
</evidence>
<dbReference type="GO" id="GO:0030288">
    <property type="term" value="C:outer membrane-bounded periplasmic space"/>
    <property type="evidence" value="ECO:0007669"/>
    <property type="project" value="InterPro"/>
</dbReference>
<dbReference type="Proteomes" id="UP001239782">
    <property type="component" value="Chromosome"/>
</dbReference>
<dbReference type="CDD" id="cd03010">
    <property type="entry name" value="TlpA_like_DsbE"/>
    <property type="match status" value="1"/>
</dbReference>
<feature type="transmembrane region" description="Helical" evidence="6">
    <location>
        <begin position="12"/>
        <end position="35"/>
    </location>
</feature>
<keyword evidence="4" id="KW-1015">Disulfide bond</keyword>
<evidence type="ECO:0000256" key="3">
    <source>
        <dbReference type="ARBA" id="ARBA00022748"/>
    </source>
</evidence>
<organism evidence="8 9">
    <name type="scientific">Pleionea litopenaei</name>
    <dbReference type="NCBI Taxonomy" id="3070815"/>
    <lineage>
        <taxon>Bacteria</taxon>
        <taxon>Pseudomonadati</taxon>
        <taxon>Pseudomonadota</taxon>
        <taxon>Gammaproteobacteria</taxon>
        <taxon>Oceanospirillales</taxon>
        <taxon>Pleioneaceae</taxon>
        <taxon>Pleionea</taxon>
    </lineage>
</organism>
<keyword evidence="3" id="KW-0201">Cytochrome c-type biogenesis</keyword>